<sequence length="228" mass="25905">MNRPQLILAVLLLAFFLGTSSGFASVSAIQDQLRVIQLKLIKERLKLIQEQTLKLKVEQPPAPAPKPAPTPPPEEMLKTLEQQKKLLEQAVASLRPKAIEDEANRIDKRLKEMRTELDTAGGGRLQELQKELVLLLEDQARVEAQTRELLEESLKARQAVLLREQVLRLEERIRLLPRPVAKPKVEAAVQTPTDVQLKVIKEQIEKAQLKLLQTQIKAVTDKIQQLKR</sequence>
<proteinExistence type="predicted"/>
<feature type="chain" id="PRO_5032350660" evidence="1">
    <location>
        <begin position="25"/>
        <end position="228"/>
    </location>
</feature>
<keyword evidence="1" id="KW-0732">Signal</keyword>
<evidence type="ECO:0000256" key="1">
    <source>
        <dbReference type="SAM" id="SignalP"/>
    </source>
</evidence>
<organism evidence="2 3">
    <name type="scientific">Candidatus Sungiibacteriota bacterium</name>
    <dbReference type="NCBI Taxonomy" id="2750080"/>
    <lineage>
        <taxon>Bacteria</taxon>
        <taxon>Candidatus Sungiibacteriota</taxon>
    </lineage>
</organism>
<accession>A0A7T5UQ49</accession>
<dbReference type="EMBL" id="CP066690">
    <property type="protein sequence ID" value="QQG45484.1"/>
    <property type="molecule type" value="Genomic_DNA"/>
</dbReference>
<evidence type="ECO:0000313" key="2">
    <source>
        <dbReference type="EMBL" id="QQG45484.1"/>
    </source>
</evidence>
<evidence type="ECO:0000313" key="3">
    <source>
        <dbReference type="Proteomes" id="UP000595618"/>
    </source>
</evidence>
<dbReference type="AlphaFoldDB" id="A0A7T5UQ49"/>
<gene>
    <name evidence="2" type="ORF">HYW89_00905</name>
</gene>
<dbReference type="Proteomes" id="UP000595618">
    <property type="component" value="Chromosome"/>
</dbReference>
<feature type="signal peptide" evidence="1">
    <location>
        <begin position="1"/>
        <end position="24"/>
    </location>
</feature>
<protein>
    <submittedName>
        <fullName evidence="2">Uncharacterized protein</fullName>
    </submittedName>
</protein>
<reference evidence="2 3" key="1">
    <citation type="submission" date="2020-07" db="EMBL/GenBank/DDBJ databases">
        <title>Huge and variable diversity of episymbiotic CPR bacteria and DPANN archaea in groundwater ecosystems.</title>
        <authorList>
            <person name="He C.Y."/>
            <person name="Keren R."/>
            <person name="Whittaker M."/>
            <person name="Farag I.F."/>
            <person name="Doudna J."/>
            <person name="Cate J.H.D."/>
            <person name="Banfield J.F."/>
        </authorList>
    </citation>
    <scope>NUCLEOTIDE SEQUENCE [LARGE SCALE GENOMIC DNA]</scope>
    <source>
        <strain evidence="2">NC_groundwater_541_Ag_S-0.1um_46_50</strain>
    </source>
</reference>
<name>A0A7T5UQ49_9BACT</name>